<dbReference type="InterPro" id="IPR003694">
    <property type="entry name" value="NAD_synthase"/>
</dbReference>
<evidence type="ECO:0000313" key="7">
    <source>
        <dbReference type="EMBL" id="MPM26372.1"/>
    </source>
</evidence>
<keyword evidence="4" id="KW-0067">ATP-binding</keyword>
<reference evidence="7" key="1">
    <citation type="submission" date="2019-08" db="EMBL/GenBank/DDBJ databases">
        <authorList>
            <person name="Kucharzyk K."/>
            <person name="Murdoch R.W."/>
            <person name="Higgins S."/>
            <person name="Loffler F."/>
        </authorList>
    </citation>
    <scope>NUCLEOTIDE SEQUENCE</scope>
</reference>
<dbReference type="InterPro" id="IPR014729">
    <property type="entry name" value="Rossmann-like_a/b/a_fold"/>
</dbReference>
<dbReference type="NCBIfam" id="TIGR00552">
    <property type="entry name" value="nadE"/>
    <property type="match status" value="1"/>
</dbReference>
<evidence type="ECO:0000256" key="2">
    <source>
        <dbReference type="ARBA" id="ARBA00022598"/>
    </source>
</evidence>
<dbReference type="Gene3D" id="3.60.110.10">
    <property type="entry name" value="Carbon-nitrogen hydrolase"/>
    <property type="match status" value="2"/>
</dbReference>
<dbReference type="EMBL" id="VSSQ01004718">
    <property type="protein sequence ID" value="MPM26372.1"/>
    <property type="molecule type" value="Genomic_DNA"/>
</dbReference>
<comment type="caution">
    <text evidence="7">The sequence shown here is derived from an EMBL/GenBank/DDBJ whole genome shotgun (WGS) entry which is preliminary data.</text>
</comment>
<evidence type="ECO:0000256" key="4">
    <source>
        <dbReference type="ARBA" id="ARBA00022840"/>
    </source>
</evidence>
<sequence>MADNILRVVAAVPRVTVGCPAENAEEIIRMLGQAGALSPDVVVFPQLCISGATCGSLFGQADLLSDSDKALHAVIKATEDLDFAVVVSLPARLGGSRTAASAVLHAGRLLAYVPSPAAPSSLDSCKGAFDTLGKIPVNSQAIFRFSNGAAFSVLPSPDFLALPMLERQLRATGCDVVLCPCAYPAMAGTDYKRILSQRANSSASAVVLCNAGAGESTGRHVYRGFAAAAEPFGMAEVAIQNSLDPMLTAFDIDLDIVRSADCAAGQSGAVTIDLPVPTRRHHDLKRTVSRTPYLPDSSMGQLELFGELFELQKLALCGRLTGTGLQKVIIGVSGGLDSTLALLVASSTIEMLGLPPENLIAVTMPGFGTTDRTYQNALTLIHDLGATFREIPISKSVTQHFEDIGHNPAVHNTTYENAQARERTQILLDVANTEGALMLGTGDLSEISLGWCTFGGDHLAGYGVNSCLTKGMIRGIVGNIAALSFSEPLRTALKDILDTPVSPELLPGGAETQGTESILGPYELHDFFLYHAIKYGFSDEKLLLYAQAAFEELTPEEIAGYLATFRKKFISGQFKRACSTESPAIIDFSLHDFVFPSDMPTCY</sequence>
<dbReference type="AlphaFoldDB" id="A0A644YCK3"/>
<dbReference type="SUPFAM" id="SSF52402">
    <property type="entry name" value="Adenine nucleotide alpha hydrolases-like"/>
    <property type="match status" value="1"/>
</dbReference>
<gene>
    <name evidence="7" type="primary">nadE_26</name>
    <name evidence="7" type="ORF">SDC9_72873</name>
</gene>
<dbReference type="InterPro" id="IPR036526">
    <property type="entry name" value="C-N_Hydrolase_sf"/>
</dbReference>
<dbReference type="InterPro" id="IPR022310">
    <property type="entry name" value="NAD/GMP_synthase"/>
</dbReference>
<feature type="domain" description="NAD/GMP synthase" evidence="6">
    <location>
        <begin position="318"/>
        <end position="481"/>
    </location>
</feature>
<dbReference type="GO" id="GO:0005737">
    <property type="term" value="C:cytoplasm"/>
    <property type="evidence" value="ECO:0007669"/>
    <property type="project" value="InterPro"/>
</dbReference>
<keyword evidence="5" id="KW-0520">NAD</keyword>
<keyword evidence="2 7" id="KW-0436">Ligase</keyword>
<name>A0A644YCK3_9ZZZZ</name>
<dbReference type="Pfam" id="PF02540">
    <property type="entry name" value="NAD_synthase"/>
    <property type="match status" value="1"/>
</dbReference>
<dbReference type="PANTHER" id="PTHR23090">
    <property type="entry name" value="NH 3 /GLUTAMINE-DEPENDENT NAD + SYNTHETASE"/>
    <property type="match status" value="1"/>
</dbReference>
<dbReference type="PANTHER" id="PTHR23090:SF9">
    <property type="entry name" value="GLUTAMINE-DEPENDENT NAD(+) SYNTHETASE"/>
    <property type="match status" value="1"/>
</dbReference>
<dbReference type="CDD" id="cd00553">
    <property type="entry name" value="NAD_synthase"/>
    <property type="match status" value="1"/>
</dbReference>
<dbReference type="Gene3D" id="3.40.50.620">
    <property type="entry name" value="HUPs"/>
    <property type="match status" value="1"/>
</dbReference>
<proteinExistence type="predicted"/>
<evidence type="ECO:0000259" key="6">
    <source>
        <dbReference type="Pfam" id="PF02540"/>
    </source>
</evidence>
<dbReference type="EC" id="6.3.5.1" evidence="7"/>
<dbReference type="UniPathway" id="UPA00253"/>
<keyword evidence="3" id="KW-0547">Nucleotide-binding</keyword>
<evidence type="ECO:0000256" key="5">
    <source>
        <dbReference type="ARBA" id="ARBA00023027"/>
    </source>
</evidence>
<dbReference type="GO" id="GO:0005524">
    <property type="term" value="F:ATP binding"/>
    <property type="evidence" value="ECO:0007669"/>
    <property type="project" value="UniProtKB-KW"/>
</dbReference>
<dbReference type="InterPro" id="IPR041856">
    <property type="entry name" value="NAD+_synth_C"/>
</dbReference>
<evidence type="ECO:0000256" key="1">
    <source>
        <dbReference type="ARBA" id="ARBA00004790"/>
    </source>
</evidence>
<accession>A0A644YCK3</accession>
<dbReference type="GO" id="GO:0004359">
    <property type="term" value="F:glutaminase activity"/>
    <property type="evidence" value="ECO:0007669"/>
    <property type="project" value="InterPro"/>
</dbReference>
<evidence type="ECO:0000256" key="3">
    <source>
        <dbReference type="ARBA" id="ARBA00022741"/>
    </source>
</evidence>
<organism evidence="7">
    <name type="scientific">bioreactor metagenome</name>
    <dbReference type="NCBI Taxonomy" id="1076179"/>
    <lineage>
        <taxon>unclassified sequences</taxon>
        <taxon>metagenomes</taxon>
        <taxon>ecological metagenomes</taxon>
    </lineage>
</organism>
<dbReference type="Gene3D" id="1.10.10.1140">
    <property type="entry name" value="Glutamine-dependent NAD+ synthetase, C-terminal domain"/>
    <property type="match status" value="1"/>
</dbReference>
<dbReference type="PIRSF" id="PIRSF006630">
    <property type="entry name" value="NADS_GAT"/>
    <property type="match status" value="1"/>
</dbReference>
<dbReference type="GO" id="GO:0009435">
    <property type="term" value="P:NAD+ biosynthetic process"/>
    <property type="evidence" value="ECO:0007669"/>
    <property type="project" value="UniProtKB-UniPathway"/>
</dbReference>
<dbReference type="SUPFAM" id="SSF56317">
    <property type="entry name" value="Carbon-nitrogen hydrolase"/>
    <property type="match status" value="1"/>
</dbReference>
<dbReference type="GO" id="GO:0003952">
    <property type="term" value="F:NAD+ synthase (glutamine-hydrolyzing) activity"/>
    <property type="evidence" value="ECO:0007669"/>
    <property type="project" value="UniProtKB-EC"/>
</dbReference>
<dbReference type="InterPro" id="IPR014445">
    <property type="entry name" value="Gln-dep_NAD_synthase"/>
</dbReference>
<comment type="pathway">
    <text evidence="1">Cofactor biosynthesis; NAD(+) biosynthesis.</text>
</comment>
<protein>
    <submittedName>
        <fullName evidence="7">Glutamine-dependent NAD(+) synthetase</fullName>
        <ecNumber evidence="7">6.3.5.1</ecNumber>
    </submittedName>
</protein>